<dbReference type="EMBL" id="UYRT01090645">
    <property type="protein sequence ID" value="VDN36285.1"/>
    <property type="molecule type" value="Genomic_DNA"/>
</dbReference>
<proteinExistence type="predicted"/>
<keyword evidence="2" id="KW-1185">Reference proteome</keyword>
<reference evidence="1 2" key="2">
    <citation type="submission" date="2018-11" db="EMBL/GenBank/DDBJ databases">
        <authorList>
            <consortium name="Pathogen Informatics"/>
        </authorList>
    </citation>
    <scope>NUCLEOTIDE SEQUENCE [LARGE SCALE GENOMIC DNA]</scope>
</reference>
<reference evidence="3" key="1">
    <citation type="submission" date="2016-06" db="UniProtKB">
        <authorList>
            <consortium name="WormBaseParasite"/>
        </authorList>
    </citation>
    <scope>IDENTIFICATION</scope>
</reference>
<dbReference type="AlphaFoldDB" id="A0A183EHW0"/>
<sequence length="315" mass="34665">MGRAGNTVKEISIPEKISKIQDDIPKSLGILPDSQILRRPLFSKAMQNGSKQQSLIDRELTQAFLRISKRINSKNTEEHGSDEIDSLVICKEGRKFTEIYIDVSGEGKFSSNSGSANNFEPMKSASIDSVEYGSLKISFDDVSKLPVHACLSPKTVSDDVRKDQPILLFGSPKYFVPPKWFPRSSVLYNMHSKSNQICGEFLSFSPYLPSMHLEVGMLPKSCVTNQSHVAQFPIVELVSLSPILQSSSAINGVAQNCTLPTTIGRFSGKTSKTAIHEAFFAHFAQCGSQPEITKQQLTVEKSSAATPTYVNHVTM</sequence>
<evidence type="ECO:0000313" key="2">
    <source>
        <dbReference type="Proteomes" id="UP000271098"/>
    </source>
</evidence>
<dbReference type="Proteomes" id="UP000271098">
    <property type="component" value="Unassembled WGS sequence"/>
</dbReference>
<dbReference type="WBParaSite" id="GPUH_0002057601-mRNA-1">
    <property type="protein sequence ID" value="GPUH_0002057601-mRNA-1"/>
    <property type="gene ID" value="GPUH_0002057601"/>
</dbReference>
<organism evidence="3">
    <name type="scientific">Gongylonema pulchrum</name>
    <dbReference type="NCBI Taxonomy" id="637853"/>
    <lineage>
        <taxon>Eukaryota</taxon>
        <taxon>Metazoa</taxon>
        <taxon>Ecdysozoa</taxon>
        <taxon>Nematoda</taxon>
        <taxon>Chromadorea</taxon>
        <taxon>Rhabditida</taxon>
        <taxon>Spirurina</taxon>
        <taxon>Spiruromorpha</taxon>
        <taxon>Spiruroidea</taxon>
        <taxon>Gongylonematidae</taxon>
        <taxon>Gongylonema</taxon>
    </lineage>
</organism>
<name>A0A183EHW0_9BILA</name>
<gene>
    <name evidence="1" type="ORF">GPUH_LOCUS20551</name>
</gene>
<protein>
    <submittedName>
        <fullName evidence="3">Ovule protein</fullName>
    </submittedName>
</protein>
<evidence type="ECO:0000313" key="1">
    <source>
        <dbReference type="EMBL" id="VDN36285.1"/>
    </source>
</evidence>
<evidence type="ECO:0000313" key="3">
    <source>
        <dbReference type="WBParaSite" id="GPUH_0002057601-mRNA-1"/>
    </source>
</evidence>
<accession>A0A183EHW0</accession>